<sequence>MSAPHRTILFAVAILAGAAGAARAAEGQGAAPSTEIRKEGSGLTTSVGAGGLTGTGAVKDGARTGDGTARTDGAKPPSAPAAGTTR</sequence>
<feature type="region of interest" description="Disordered" evidence="1">
    <location>
        <begin position="26"/>
        <end position="86"/>
    </location>
</feature>
<dbReference type="RefSeq" id="WP_238286037.1">
    <property type="nucleotide sequence ID" value="NZ_BPQS01000005.1"/>
</dbReference>
<proteinExistence type="predicted"/>
<keyword evidence="2" id="KW-0732">Signal</keyword>
<dbReference type="Proteomes" id="UP001244297">
    <property type="component" value="Unassembled WGS sequence"/>
</dbReference>
<accession>A0ABT8AVB6</accession>
<name>A0ABT8AVB6_9HYPH</name>
<dbReference type="EMBL" id="JAUFPT010000077">
    <property type="protein sequence ID" value="MDN3573520.1"/>
    <property type="molecule type" value="Genomic_DNA"/>
</dbReference>
<evidence type="ECO:0000256" key="2">
    <source>
        <dbReference type="SAM" id="SignalP"/>
    </source>
</evidence>
<reference evidence="4" key="1">
    <citation type="journal article" date="2019" name="Int. J. Syst. Evol. Microbiol.">
        <title>The Global Catalogue of Microorganisms (GCM) 10K type strain sequencing project: providing services to taxonomists for standard genome sequencing and annotation.</title>
        <authorList>
            <consortium name="The Broad Institute Genomics Platform"/>
            <consortium name="The Broad Institute Genome Sequencing Center for Infectious Disease"/>
            <person name="Wu L."/>
            <person name="Ma J."/>
        </authorList>
    </citation>
    <scope>NUCLEOTIDE SEQUENCE [LARGE SCALE GENOMIC DNA]</scope>
    <source>
        <strain evidence="4">CECT 7806</strain>
    </source>
</reference>
<feature type="chain" id="PRO_5046116150" evidence="2">
    <location>
        <begin position="25"/>
        <end position="86"/>
    </location>
</feature>
<keyword evidence="4" id="KW-1185">Reference proteome</keyword>
<evidence type="ECO:0000256" key="1">
    <source>
        <dbReference type="SAM" id="MobiDB-lite"/>
    </source>
</evidence>
<evidence type="ECO:0000313" key="3">
    <source>
        <dbReference type="EMBL" id="MDN3573520.1"/>
    </source>
</evidence>
<protein>
    <submittedName>
        <fullName evidence="3">Uncharacterized protein</fullName>
    </submittedName>
</protein>
<gene>
    <name evidence="3" type="ORF">QWZ18_23210</name>
</gene>
<evidence type="ECO:0000313" key="4">
    <source>
        <dbReference type="Proteomes" id="UP001244297"/>
    </source>
</evidence>
<comment type="caution">
    <text evidence="3">The sequence shown here is derived from an EMBL/GenBank/DDBJ whole genome shotgun (WGS) entry which is preliminary data.</text>
</comment>
<organism evidence="3 4">
    <name type="scientific">Methylobacterium longum</name>
    <dbReference type="NCBI Taxonomy" id="767694"/>
    <lineage>
        <taxon>Bacteria</taxon>
        <taxon>Pseudomonadati</taxon>
        <taxon>Pseudomonadota</taxon>
        <taxon>Alphaproteobacteria</taxon>
        <taxon>Hyphomicrobiales</taxon>
        <taxon>Methylobacteriaceae</taxon>
        <taxon>Methylobacterium</taxon>
    </lineage>
</organism>
<feature type="signal peptide" evidence="2">
    <location>
        <begin position="1"/>
        <end position="24"/>
    </location>
</feature>